<keyword evidence="1" id="KW-0732">Signal</keyword>
<keyword evidence="3" id="KW-1185">Reference proteome</keyword>
<sequence length="438" mass="48952">MKSLLKLLGTLALATTPVVTVVACGSENNQMTPRDILNFAASFVTDSSVQIKADLNLSDDTNIGEMKGKIFSKLDTSVQTAIGNFFSSKLKESTNEHPTNWYHPDAHVKIMDYVPKKDNDNDEKEKPKFVLPTGSELVNGYLWVKVEISYLNLPSVTKDIKITINNDTSHTSDQKKADAIKDFIEKLINGEIKDNVLNVNVENLPISGKIDAPSKEDIARTQLSYIKQNLNVAIKDKVQYSGLSLSFEFSDDAKSTLFKMADPTVTNNDDKSIVFNGNVSNITIDFLVGNDGKSTFNTGDIESKSAIQINQTFVDATTQISKIFSEWTVDAVKELPNASESFSDYKEMNNIKEQVITKGYFANINKIYSILVPKWNDSVITITNPESGFNLNPNEKNGYFNLNFKLEYDLSKDFPDIKTSSKFEINVENIHITLREVK</sequence>
<proteinExistence type="predicted"/>
<accession>A0ABN6T1Z6</accession>
<evidence type="ECO:0008006" key="4">
    <source>
        <dbReference type="Google" id="ProtNLM"/>
    </source>
</evidence>
<protein>
    <recommendedName>
        <fullName evidence="4">Lipoprotein</fullName>
    </recommendedName>
</protein>
<evidence type="ECO:0000313" key="2">
    <source>
        <dbReference type="EMBL" id="BDT04777.1"/>
    </source>
</evidence>
<evidence type="ECO:0000256" key="1">
    <source>
        <dbReference type="SAM" id="SignalP"/>
    </source>
</evidence>
<dbReference type="Proteomes" id="UP001163387">
    <property type="component" value="Chromosome"/>
</dbReference>
<gene>
    <name evidence="2" type="ORF">SHM_24230</name>
</gene>
<dbReference type="RefSeq" id="WP_281748446.1">
    <property type="nucleotide sequence ID" value="NZ_AP026933.1"/>
</dbReference>
<reference evidence="2 3" key="1">
    <citation type="journal article" date="2022" name="Front. Microbiol.">
        <title>Male-killing mechanisms vary between Spiroplasma species.</title>
        <authorList>
            <person name="Arai H."/>
            <person name="Inoue M."/>
            <person name="Kageyama D."/>
        </authorList>
    </citation>
    <scope>NUCLEOTIDE SEQUENCE [LARGE SCALE GENOMIC DNA]</scope>
    <source>
        <strain evidence="3">sHm</strain>
    </source>
</reference>
<dbReference type="EMBL" id="AP026933">
    <property type="protein sequence ID" value="BDT04777.1"/>
    <property type="molecule type" value="Genomic_DNA"/>
</dbReference>
<feature type="chain" id="PRO_5045550299" description="Lipoprotein" evidence="1">
    <location>
        <begin position="23"/>
        <end position="438"/>
    </location>
</feature>
<feature type="signal peptide" evidence="1">
    <location>
        <begin position="1"/>
        <end position="22"/>
    </location>
</feature>
<evidence type="ECO:0000313" key="3">
    <source>
        <dbReference type="Proteomes" id="UP001163387"/>
    </source>
</evidence>
<dbReference type="PROSITE" id="PS51257">
    <property type="entry name" value="PROKAR_LIPOPROTEIN"/>
    <property type="match status" value="1"/>
</dbReference>
<organism evidence="2 3">
    <name type="scientific">Spiroplasma ixodetis</name>
    <dbReference type="NCBI Taxonomy" id="2141"/>
    <lineage>
        <taxon>Bacteria</taxon>
        <taxon>Bacillati</taxon>
        <taxon>Mycoplasmatota</taxon>
        <taxon>Mollicutes</taxon>
        <taxon>Entomoplasmatales</taxon>
        <taxon>Spiroplasmataceae</taxon>
        <taxon>Spiroplasma</taxon>
    </lineage>
</organism>
<name>A0ABN6T1Z6_9MOLU</name>